<evidence type="ECO:0000313" key="10">
    <source>
        <dbReference type="Ensembl" id="ENSEBUP00000001616.1"/>
    </source>
</evidence>
<reference evidence="10" key="1">
    <citation type="submission" date="2025-08" db="UniProtKB">
        <authorList>
            <consortium name="Ensembl"/>
        </authorList>
    </citation>
    <scope>IDENTIFICATION</scope>
</reference>
<reference evidence="10" key="2">
    <citation type="submission" date="2025-09" db="UniProtKB">
        <authorList>
            <consortium name="Ensembl"/>
        </authorList>
    </citation>
    <scope>IDENTIFICATION</scope>
</reference>
<dbReference type="GO" id="GO:0005944">
    <property type="term" value="C:phosphatidylinositol 3-kinase complex, class IB"/>
    <property type="evidence" value="ECO:0007669"/>
    <property type="project" value="InterPro"/>
</dbReference>
<keyword evidence="6" id="KW-0472">Membrane</keyword>
<protein>
    <recommendedName>
        <fullName evidence="8">Phosphoinositide 3-kinase regulatory subunit 5</fullName>
    </recommendedName>
</protein>
<feature type="compositionally biased region" description="Polar residues" evidence="9">
    <location>
        <begin position="619"/>
        <end position="631"/>
    </location>
</feature>
<evidence type="ECO:0000256" key="8">
    <source>
        <dbReference type="ARBA" id="ARBA00040195"/>
    </source>
</evidence>
<evidence type="ECO:0000256" key="9">
    <source>
        <dbReference type="SAM" id="MobiDB-lite"/>
    </source>
</evidence>
<dbReference type="AlphaFoldDB" id="A0A8C4N5Z7"/>
<dbReference type="Pfam" id="PF10486">
    <property type="entry name" value="PI3K_1B_p101"/>
    <property type="match status" value="2"/>
</dbReference>
<keyword evidence="11" id="KW-1185">Reference proteome</keyword>
<evidence type="ECO:0000256" key="2">
    <source>
        <dbReference type="ARBA" id="ARBA00004202"/>
    </source>
</evidence>
<feature type="region of interest" description="Disordered" evidence="9">
    <location>
        <begin position="409"/>
        <end position="431"/>
    </location>
</feature>
<evidence type="ECO:0000256" key="1">
    <source>
        <dbReference type="ARBA" id="ARBA00004123"/>
    </source>
</evidence>
<evidence type="ECO:0000256" key="7">
    <source>
        <dbReference type="ARBA" id="ARBA00023242"/>
    </source>
</evidence>
<organism evidence="10 11">
    <name type="scientific">Eptatretus burgeri</name>
    <name type="common">Inshore hagfish</name>
    <dbReference type="NCBI Taxonomy" id="7764"/>
    <lineage>
        <taxon>Eukaryota</taxon>
        <taxon>Metazoa</taxon>
        <taxon>Chordata</taxon>
        <taxon>Craniata</taxon>
        <taxon>Vertebrata</taxon>
        <taxon>Cyclostomata</taxon>
        <taxon>Myxini</taxon>
        <taxon>Myxiniformes</taxon>
        <taxon>Myxinidae</taxon>
        <taxon>Eptatretinae</taxon>
        <taxon>Eptatretus</taxon>
    </lineage>
</organism>
<evidence type="ECO:0000313" key="11">
    <source>
        <dbReference type="Proteomes" id="UP000694388"/>
    </source>
</evidence>
<dbReference type="GO" id="GO:0007186">
    <property type="term" value="P:G protein-coupled receptor signaling pathway"/>
    <property type="evidence" value="ECO:0007669"/>
    <property type="project" value="TreeGrafter"/>
</dbReference>
<name>A0A8C4N5Z7_EPTBU</name>
<dbReference type="GO" id="GO:0005886">
    <property type="term" value="C:plasma membrane"/>
    <property type="evidence" value="ECO:0007669"/>
    <property type="project" value="UniProtKB-SubCell"/>
</dbReference>
<keyword evidence="5" id="KW-0963">Cytoplasm</keyword>
<proteinExistence type="predicted"/>
<feature type="region of interest" description="Disordered" evidence="9">
    <location>
        <begin position="456"/>
        <end position="486"/>
    </location>
</feature>
<dbReference type="GeneTree" id="ENSGT00530000063753"/>
<feature type="compositionally biased region" description="Acidic residues" evidence="9">
    <location>
        <begin position="566"/>
        <end position="575"/>
    </location>
</feature>
<accession>A0A8C4N5Z7</accession>
<dbReference type="InterPro" id="IPR019522">
    <property type="entry name" value="PIK3R5/6"/>
</dbReference>
<evidence type="ECO:0000256" key="4">
    <source>
        <dbReference type="ARBA" id="ARBA00022475"/>
    </source>
</evidence>
<dbReference type="GO" id="GO:0005634">
    <property type="term" value="C:nucleus"/>
    <property type="evidence" value="ECO:0007669"/>
    <property type="project" value="UniProtKB-SubCell"/>
</dbReference>
<dbReference type="PANTHER" id="PTHR15593">
    <property type="entry name" value="PHOSPHATIDYLINOSITOL 3-KINASE REGULATORY SUBUNIT"/>
    <property type="match status" value="1"/>
</dbReference>
<evidence type="ECO:0000256" key="6">
    <source>
        <dbReference type="ARBA" id="ARBA00023136"/>
    </source>
</evidence>
<dbReference type="Ensembl" id="ENSEBUT00000001946.1">
    <property type="protein sequence ID" value="ENSEBUP00000001616.1"/>
    <property type="gene ID" value="ENSEBUG00000001362.1"/>
</dbReference>
<comment type="subcellular location">
    <subcellularLocation>
        <location evidence="2">Cell membrane</location>
        <topology evidence="2">Peripheral membrane protein</topology>
    </subcellularLocation>
    <subcellularLocation>
        <location evidence="3">Cytoplasm</location>
    </subcellularLocation>
    <subcellularLocation>
        <location evidence="1">Nucleus</location>
    </subcellularLocation>
</comment>
<sequence length="744" mass="82078">MNAAQATDGHQRLLHSFRCCLQNLGGSRSNNRVAFGTSRYCLEELVRRNAAFPLSLIKHILERFEQVQESCAYEQLIPLIVLLRSAVIQTPWFPEEGRLLDRAVACVRPFLAWPVPYCNQAVSLLAFLRAELRAPGIAYQRLVRQEHGLETGTCANVIKTILLLDPTEVSPELVSILKGATTELPTSHAKHCAHLVYHGLHATLGPKVNLDNLLEALLAQDEACLLRLAQRMADTQEEAAGRDNMGGARRYLIEALSGLKKEIDSLESSSVPTGADCETGLHAVPVPLASCIPHNWRDDNLDFLYDVLEKEENLVAPRLSDDDGTVQLSPRDSVLSQTSITSANSDIGYPALRVYDSGYEDCDIDNRGRSSSFPELTVHMLRSHGNRESPLPNLLLRPLSLLHKKLQTLKRMEGSPPRRGSATLASGTLSLNDSGSPTLPVRSHYHTPCFSSAPWSTVNTGETKNRTKTKMGSMDGEEEDECVENSKDKVERWKEMESNVGIDSGYGMAPDDGGSLEKECNELGKKEREDYDEEETAAGIGQIFEEEKRMHVKPEDDTKLHNMVESAEERDEEQETNLTASPFEQGRKRPPVIPQRKRKESLKVTNASSSPPAERANTMGRSSDRATTTGTLCEPSAMSKEMRRLENLRTSFASRGRNDSAAAQARCGTIRLLVFGGDRALGKLARSYCKFQQHEAIQPAIVGPFPSRILLCAPHTTSDLSGTAEPCRRPRAGEDGVCVSMEAV</sequence>
<feature type="region of interest" description="Disordered" evidence="9">
    <location>
        <begin position="565"/>
        <end position="631"/>
    </location>
</feature>
<dbReference type="Proteomes" id="UP000694388">
    <property type="component" value="Unplaced"/>
</dbReference>
<dbReference type="GO" id="GO:0005737">
    <property type="term" value="C:cytoplasm"/>
    <property type="evidence" value="ECO:0007669"/>
    <property type="project" value="UniProtKB-SubCell"/>
</dbReference>
<evidence type="ECO:0000256" key="3">
    <source>
        <dbReference type="ARBA" id="ARBA00004496"/>
    </source>
</evidence>
<evidence type="ECO:0000256" key="5">
    <source>
        <dbReference type="ARBA" id="ARBA00022490"/>
    </source>
</evidence>
<keyword evidence="4" id="KW-1003">Cell membrane</keyword>
<keyword evidence="7" id="KW-0539">Nucleus</keyword>
<dbReference type="PANTHER" id="PTHR15593:SF2">
    <property type="entry name" value="PHOSPHOINOSITIDE 3-KINASE REGULATORY SUBUNIT 5"/>
    <property type="match status" value="1"/>
</dbReference>
<dbReference type="GO" id="GO:0046935">
    <property type="term" value="F:1-phosphatidylinositol-3-kinase regulator activity"/>
    <property type="evidence" value="ECO:0007669"/>
    <property type="project" value="InterPro"/>
</dbReference>